<feature type="domain" description="YheO-like" evidence="1">
    <location>
        <begin position="4"/>
        <end position="118"/>
    </location>
</feature>
<gene>
    <name evidence="3" type="ORF">LG34_03090</name>
</gene>
<dbReference type="AlphaFoldDB" id="A0A2V1JVX0"/>
<accession>A0A2V1JVX0</accession>
<keyword evidence="4" id="KW-1185">Reference proteome</keyword>
<dbReference type="InterPro" id="IPR039446">
    <property type="entry name" value="DauR-like"/>
</dbReference>
<dbReference type="RefSeq" id="WP_109214806.1">
    <property type="nucleotide sequence ID" value="NZ_JAQDGV010000022.1"/>
</dbReference>
<evidence type="ECO:0000259" key="1">
    <source>
        <dbReference type="Pfam" id="PF08348"/>
    </source>
</evidence>
<organism evidence="3 4">
    <name type="scientific">Eubacterium ramulus</name>
    <dbReference type="NCBI Taxonomy" id="39490"/>
    <lineage>
        <taxon>Bacteria</taxon>
        <taxon>Bacillati</taxon>
        <taxon>Bacillota</taxon>
        <taxon>Clostridia</taxon>
        <taxon>Eubacteriales</taxon>
        <taxon>Eubacteriaceae</taxon>
        <taxon>Eubacterium</taxon>
    </lineage>
</organism>
<feature type="domain" description="Transcriptional regulator DauR-like HTH" evidence="2">
    <location>
        <begin position="151"/>
        <end position="212"/>
    </location>
</feature>
<dbReference type="Pfam" id="PF08348">
    <property type="entry name" value="PAS_6"/>
    <property type="match status" value="1"/>
</dbReference>
<dbReference type="Pfam" id="PF13309">
    <property type="entry name" value="HTH_22"/>
    <property type="match status" value="1"/>
</dbReference>
<dbReference type="InterPro" id="IPR039445">
    <property type="entry name" value="DauR-like_HTH"/>
</dbReference>
<dbReference type="InterPro" id="IPR013559">
    <property type="entry name" value="YheO"/>
</dbReference>
<evidence type="ECO:0000313" key="3">
    <source>
        <dbReference type="EMBL" id="PWE87625.1"/>
    </source>
</evidence>
<comment type="caution">
    <text evidence="3">The sequence shown here is derived from an EMBL/GenBank/DDBJ whole genome shotgun (WGS) entry which is preliminary data.</text>
</comment>
<evidence type="ECO:0000313" key="4">
    <source>
        <dbReference type="Proteomes" id="UP000245288"/>
    </source>
</evidence>
<protein>
    <recommendedName>
        <fullName evidence="5">Transcriptional regulator</fullName>
    </recommendedName>
</protein>
<dbReference type="PANTHER" id="PTHR35568:SF1">
    <property type="entry name" value="TRANSCRIPTIONAL REGULATOR DAUR"/>
    <property type="match status" value="1"/>
</dbReference>
<dbReference type="EMBL" id="JRFU01000028">
    <property type="protein sequence ID" value="PWE87625.1"/>
    <property type="molecule type" value="Genomic_DNA"/>
</dbReference>
<dbReference type="Proteomes" id="UP000245288">
    <property type="component" value="Unassembled WGS sequence"/>
</dbReference>
<proteinExistence type="predicted"/>
<sequence>MMTLELLKQLAKALAVQFGNDCEVVIHDLTRKSLHKSIVYIENGHITNRKTGDGPSKVVLETMRKDPSKISDHLGYLTKTNDGKTLKSSTIFVREEEGGPIQYILAINFDITNLLYFQDSVRSLISESGEPAVSSYHKEPESICTNVADLLDDLIAQAVAVVGKPASLMSKDERVQAIQFLNNTGAFLITKSGDKVSQYFGISKYTLYSYIKADKN</sequence>
<dbReference type="OrthoDB" id="9796595at2"/>
<evidence type="ECO:0008006" key="5">
    <source>
        <dbReference type="Google" id="ProtNLM"/>
    </source>
</evidence>
<reference evidence="3 4" key="1">
    <citation type="submission" date="2014-09" db="EMBL/GenBank/DDBJ databases">
        <title>Butyrate-producing bacteria isolated from human gut.</title>
        <authorList>
            <person name="Zhang Q."/>
            <person name="Zhao L."/>
        </authorList>
    </citation>
    <scope>NUCLEOTIDE SEQUENCE [LARGE SCALE GENOMIC DNA]</scope>
    <source>
        <strain evidence="3 4">21</strain>
    </source>
</reference>
<dbReference type="PANTHER" id="PTHR35568">
    <property type="entry name" value="TRANSCRIPTIONAL REGULATOR DAUR"/>
    <property type="match status" value="1"/>
</dbReference>
<name>A0A2V1JVX0_EUBRA</name>
<evidence type="ECO:0000259" key="2">
    <source>
        <dbReference type="Pfam" id="PF13309"/>
    </source>
</evidence>